<reference evidence="2" key="1">
    <citation type="journal article" date="2019" name="Sci. Rep.">
        <title>Draft genome of Tanacetum cinerariifolium, the natural source of mosquito coil.</title>
        <authorList>
            <person name="Yamashiro T."/>
            <person name="Shiraishi A."/>
            <person name="Satake H."/>
            <person name="Nakayama K."/>
        </authorList>
    </citation>
    <scope>NUCLEOTIDE SEQUENCE</scope>
</reference>
<feature type="coiled-coil region" evidence="1">
    <location>
        <begin position="41"/>
        <end position="71"/>
    </location>
</feature>
<keyword evidence="2" id="KW-0808">Transferase</keyword>
<dbReference type="PANTHER" id="PTHR48475">
    <property type="entry name" value="RIBONUCLEASE H"/>
    <property type="match status" value="1"/>
</dbReference>
<keyword evidence="1" id="KW-0175">Coiled coil</keyword>
<dbReference type="GO" id="GO:0003964">
    <property type="term" value="F:RNA-directed DNA polymerase activity"/>
    <property type="evidence" value="ECO:0007669"/>
    <property type="project" value="UniProtKB-KW"/>
</dbReference>
<accession>A0A6L2M828</accession>
<comment type="caution">
    <text evidence="2">The sequence shown here is derived from an EMBL/GenBank/DDBJ whole genome shotgun (WGS) entry which is preliminary data.</text>
</comment>
<proteinExistence type="predicted"/>
<dbReference type="AlphaFoldDB" id="A0A6L2M828"/>
<organism evidence="2">
    <name type="scientific">Tanacetum cinerariifolium</name>
    <name type="common">Dalmatian daisy</name>
    <name type="synonym">Chrysanthemum cinerariifolium</name>
    <dbReference type="NCBI Taxonomy" id="118510"/>
    <lineage>
        <taxon>Eukaryota</taxon>
        <taxon>Viridiplantae</taxon>
        <taxon>Streptophyta</taxon>
        <taxon>Embryophyta</taxon>
        <taxon>Tracheophyta</taxon>
        <taxon>Spermatophyta</taxon>
        <taxon>Magnoliopsida</taxon>
        <taxon>eudicotyledons</taxon>
        <taxon>Gunneridae</taxon>
        <taxon>Pentapetalae</taxon>
        <taxon>asterids</taxon>
        <taxon>campanulids</taxon>
        <taxon>Asterales</taxon>
        <taxon>Asteraceae</taxon>
        <taxon>Asteroideae</taxon>
        <taxon>Anthemideae</taxon>
        <taxon>Anthemidinae</taxon>
        <taxon>Tanacetum</taxon>
    </lineage>
</organism>
<keyword evidence="2" id="KW-0548">Nucleotidyltransferase</keyword>
<keyword evidence="2" id="KW-0695">RNA-directed DNA polymerase</keyword>
<protein>
    <submittedName>
        <fullName evidence="2">Reverse transcriptase domain-containing protein</fullName>
    </submittedName>
</protein>
<dbReference type="EMBL" id="BKCJ010005800">
    <property type="protein sequence ID" value="GEU68704.1"/>
    <property type="molecule type" value="Genomic_DNA"/>
</dbReference>
<evidence type="ECO:0000256" key="1">
    <source>
        <dbReference type="SAM" id="Coils"/>
    </source>
</evidence>
<name>A0A6L2M828_TANCI</name>
<dbReference type="PANTHER" id="PTHR48475:SF2">
    <property type="entry name" value="RIBONUCLEASE H"/>
    <property type="match status" value="1"/>
</dbReference>
<gene>
    <name evidence="2" type="ORF">Tci_040682</name>
</gene>
<evidence type="ECO:0000313" key="2">
    <source>
        <dbReference type="EMBL" id="GEU68704.1"/>
    </source>
</evidence>
<sequence length="143" mass="16173">MIKSSNGETPFSLTYGAKAVISAEIGMPTLRTTEVDMVKNNEALGIILDRLEEKREQAAIQEARNKAKIERYYNARVRSTNFRPGDFVYRSNEASHVKDEGKLGPKWEGPYEVTEALGKGAYRLRDRNGHILPRTCNICNLKK</sequence>